<dbReference type="RefSeq" id="WP_184338385.1">
    <property type="nucleotide sequence ID" value="NZ_JACHIG010000001.1"/>
</dbReference>
<proteinExistence type="predicted"/>
<evidence type="ECO:0000313" key="1">
    <source>
        <dbReference type="EMBL" id="MBB5031466.1"/>
    </source>
</evidence>
<comment type="caution">
    <text evidence="1">The sequence shown here is derived from an EMBL/GenBank/DDBJ whole genome shotgun (WGS) entry which is preliminary data.</text>
</comment>
<evidence type="ECO:0000313" key="2">
    <source>
        <dbReference type="Proteomes" id="UP000590740"/>
    </source>
</evidence>
<keyword evidence="2" id="KW-1185">Reference proteome</keyword>
<protein>
    <submittedName>
        <fullName evidence="1">Uncharacterized protein</fullName>
    </submittedName>
</protein>
<dbReference type="AlphaFoldDB" id="A0A7W7Y8C1"/>
<dbReference type="Proteomes" id="UP000590740">
    <property type="component" value="Unassembled WGS sequence"/>
</dbReference>
<organism evidence="1 2">
    <name type="scientific">Prosthecobacter vanneervenii</name>
    <dbReference type="NCBI Taxonomy" id="48466"/>
    <lineage>
        <taxon>Bacteria</taxon>
        <taxon>Pseudomonadati</taxon>
        <taxon>Verrucomicrobiota</taxon>
        <taxon>Verrucomicrobiia</taxon>
        <taxon>Verrucomicrobiales</taxon>
        <taxon>Verrucomicrobiaceae</taxon>
        <taxon>Prosthecobacter</taxon>
    </lineage>
</organism>
<sequence length="300" mass="33680">MNDQPPDQYEFDFRTGCPTAITGDTLSVEQWRICTRINRQRARGIQETHRTTPSRQSLSPDVWQATVAAESKLWDVPLVSLDRLGFYFDELSALASRQLQRLNEGKEASAWLDADTRCVYKLFDLRANGALGQKLEFCRDDDFHFRLEQVDATLLDTVQKLRLLHEAGACPTEIVGLSDTGDFLIAKQPFCQMYKDFTSDSLTAVSMMKAVRPTCPLGMPVYLFWGDEEAWLVGDLHPGNIRINSQGVPVVIDALIGSVPPATLKAMPQLTTAIHQARDFRMTGKYKSASFGEGERDKDL</sequence>
<gene>
    <name evidence="1" type="ORF">HNQ65_001020</name>
</gene>
<reference evidence="1 2" key="1">
    <citation type="submission" date="2020-08" db="EMBL/GenBank/DDBJ databases">
        <title>Genomic Encyclopedia of Type Strains, Phase IV (KMG-IV): sequencing the most valuable type-strain genomes for metagenomic binning, comparative biology and taxonomic classification.</title>
        <authorList>
            <person name="Goeker M."/>
        </authorList>
    </citation>
    <scope>NUCLEOTIDE SEQUENCE [LARGE SCALE GENOMIC DNA]</scope>
    <source>
        <strain evidence="1 2">DSM 12252</strain>
    </source>
</reference>
<dbReference type="EMBL" id="JACHIG010000001">
    <property type="protein sequence ID" value="MBB5031466.1"/>
    <property type="molecule type" value="Genomic_DNA"/>
</dbReference>
<name>A0A7W7Y8C1_9BACT</name>
<accession>A0A7W7Y8C1</accession>